<dbReference type="AlphaFoldDB" id="A0A392VD35"/>
<dbReference type="Proteomes" id="UP000265520">
    <property type="component" value="Unassembled WGS sequence"/>
</dbReference>
<evidence type="ECO:0000256" key="1">
    <source>
        <dbReference type="SAM" id="MobiDB-lite"/>
    </source>
</evidence>
<feature type="compositionally biased region" description="Low complexity" evidence="1">
    <location>
        <begin position="16"/>
        <end position="27"/>
    </location>
</feature>
<reference evidence="2 3" key="1">
    <citation type="journal article" date="2018" name="Front. Plant Sci.">
        <title>Red Clover (Trifolium pratense) and Zigzag Clover (T. medium) - A Picture of Genomic Similarities and Differences.</title>
        <authorList>
            <person name="Dluhosova J."/>
            <person name="Istvanek J."/>
            <person name="Nedelnik J."/>
            <person name="Repkova J."/>
        </authorList>
    </citation>
    <scope>NUCLEOTIDE SEQUENCE [LARGE SCALE GENOMIC DNA]</scope>
    <source>
        <strain evidence="3">cv. 10/8</strain>
        <tissue evidence="2">Leaf</tissue>
    </source>
</reference>
<evidence type="ECO:0000313" key="3">
    <source>
        <dbReference type="Proteomes" id="UP000265520"/>
    </source>
</evidence>
<protein>
    <submittedName>
        <fullName evidence="2">Uncharacterized protein</fullName>
    </submittedName>
</protein>
<feature type="non-terminal residue" evidence="2">
    <location>
        <position position="49"/>
    </location>
</feature>
<comment type="caution">
    <text evidence="2">The sequence shown here is derived from an EMBL/GenBank/DDBJ whole genome shotgun (WGS) entry which is preliminary data.</text>
</comment>
<dbReference type="EMBL" id="LXQA011135925">
    <property type="protein sequence ID" value="MCI86276.1"/>
    <property type="molecule type" value="Genomic_DNA"/>
</dbReference>
<evidence type="ECO:0000313" key="2">
    <source>
        <dbReference type="EMBL" id="MCI86276.1"/>
    </source>
</evidence>
<keyword evidence="3" id="KW-1185">Reference proteome</keyword>
<accession>A0A392VD35</accession>
<sequence>PPVPQYVPAHQDEPAADAPAGDAPPETELQRERRWRGIIQDALETFVQQ</sequence>
<name>A0A392VD35_9FABA</name>
<proteinExistence type="predicted"/>
<feature type="region of interest" description="Disordered" evidence="1">
    <location>
        <begin position="1"/>
        <end position="29"/>
    </location>
</feature>
<feature type="non-terminal residue" evidence="2">
    <location>
        <position position="1"/>
    </location>
</feature>
<organism evidence="2 3">
    <name type="scientific">Trifolium medium</name>
    <dbReference type="NCBI Taxonomy" id="97028"/>
    <lineage>
        <taxon>Eukaryota</taxon>
        <taxon>Viridiplantae</taxon>
        <taxon>Streptophyta</taxon>
        <taxon>Embryophyta</taxon>
        <taxon>Tracheophyta</taxon>
        <taxon>Spermatophyta</taxon>
        <taxon>Magnoliopsida</taxon>
        <taxon>eudicotyledons</taxon>
        <taxon>Gunneridae</taxon>
        <taxon>Pentapetalae</taxon>
        <taxon>rosids</taxon>
        <taxon>fabids</taxon>
        <taxon>Fabales</taxon>
        <taxon>Fabaceae</taxon>
        <taxon>Papilionoideae</taxon>
        <taxon>50 kb inversion clade</taxon>
        <taxon>NPAAA clade</taxon>
        <taxon>Hologalegina</taxon>
        <taxon>IRL clade</taxon>
        <taxon>Trifolieae</taxon>
        <taxon>Trifolium</taxon>
    </lineage>
</organism>